<feature type="binding site" evidence="4">
    <location>
        <position position="80"/>
    </location>
    <ligand>
        <name>Mg(2+)</name>
        <dbReference type="ChEBI" id="CHEBI:18420"/>
        <label>1</label>
        <note>catalytic</note>
    </ligand>
</feature>
<evidence type="ECO:0000313" key="6">
    <source>
        <dbReference type="EMBL" id="MDK6274944.1"/>
    </source>
</evidence>
<dbReference type="CDD" id="cd04301">
    <property type="entry name" value="NAT_SF"/>
    <property type="match status" value="1"/>
</dbReference>
<feature type="binding site" evidence="4">
    <location>
        <position position="99"/>
    </location>
    <ligand>
        <name>Mg(2+)</name>
        <dbReference type="ChEBI" id="CHEBI:18420"/>
        <label>1</label>
        <note>catalytic</note>
    </ligand>
</feature>
<reference evidence="6" key="1">
    <citation type="submission" date="2023-05" db="EMBL/GenBank/DDBJ databases">
        <title>Cataloging the Phylogenetic Diversity of Human Bladder Bacteria.</title>
        <authorList>
            <person name="Du J."/>
        </authorList>
    </citation>
    <scope>NUCLEOTIDE SEQUENCE</scope>
    <source>
        <strain evidence="6">UMB9978</strain>
    </source>
</reference>
<dbReference type="PANTHER" id="PTHR20854:SF4">
    <property type="entry name" value="INOSITOL-1-MONOPHOSPHATASE-RELATED"/>
    <property type="match status" value="1"/>
</dbReference>
<organism evidence="6 7">
    <name type="scientific">Pseudoglutamicibacter cumminsii</name>
    <dbReference type="NCBI Taxonomy" id="156979"/>
    <lineage>
        <taxon>Bacteria</taxon>
        <taxon>Bacillati</taxon>
        <taxon>Actinomycetota</taxon>
        <taxon>Actinomycetes</taxon>
        <taxon>Micrococcales</taxon>
        <taxon>Micrococcaceae</taxon>
        <taxon>Pseudoglutamicibacter</taxon>
    </lineage>
</organism>
<comment type="caution">
    <text evidence="6">The sequence shown here is derived from an EMBL/GenBank/DDBJ whole genome shotgun (WGS) entry which is preliminary data.</text>
</comment>
<evidence type="ECO:0000256" key="3">
    <source>
        <dbReference type="ARBA" id="ARBA00022842"/>
    </source>
</evidence>
<evidence type="ECO:0000256" key="1">
    <source>
        <dbReference type="ARBA" id="ARBA00022723"/>
    </source>
</evidence>
<dbReference type="RefSeq" id="WP_101630258.1">
    <property type="nucleotide sequence ID" value="NZ_JASODW010000003.1"/>
</dbReference>
<protein>
    <submittedName>
        <fullName evidence="6">Inositol monophosphatase family protein</fullName>
    </submittedName>
</protein>
<dbReference type="GO" id="GO:0008934">
    <property type="term" value="F:inositol monophosphate 1-phosphatase activity"/>
    <property type="evidence" value="ECO:0007669"/>
    <property type="project" value="TreeGrafter"/>
</dbReference>
<dbReference type="GO" id="GO:0046872">
    <property type="term" value="F:metal ion binding"/>
    <property type="evidence" value="ECO:0007669"/>
    <property type="project" value="UniProtKB-KW"/>
</dbReference>
<evidence type="ECO:0000259" key="5">
    <source>
        <dbReference type="PROSITE" id="PS51186"/>
    </source>
</evidence>
<dbReference type="GO" id="GO:0016747">
    <property type="term" value="F:acyltransferase activity, transferring groups other than amino-acyl groups"/>
    <property type="evidence" value="ECO:0007669"/>
    <property type="project" value="InterPro"/>
</dbReference>
<name>A0AAP4C646_9MICC</name>
<dbReference type="Gene3D" id="3.40.190.80">
    <property type="match status" value="1"/>
</dbReference>
<feature type="binding site" evidence="4">
    <location>
        <position position="100"/>
    </location>
    <ligand>
        <name>Mg(2+)</name>
        <dbReference type="ChEBI" id="CHEBI:18420"/>
        <label>1</label>
        <note>catalytic</note>
    </ligand>
</feature>
<evidence type="ECO:0000256" key="4">
    <source>
        <dbReference type="PIRSR" id="PIRSR600760-2"/>
    </source>
</evidence>
<dbReference type="Proteomes" id="UP001240483">
    <property type="component" value="Unassembled WGS sequence"/>
</dbReference>
<evidence type="ECO:0000256" key="2">
    <source>
        <dbReference type="ARBA" id="ARBA00022801"/>
    </source>
</evidence>
<dbReference type="AlphaFoldDB" id="A0AAP4C646"/>
<dbReference type="EMBL" id="JASODW010000003">
    <property type="protein sequence ID" value="MDK6274944.1"/>
    <property type="molecule type" value="Genomic_DNA"/>
</dbReference>
<keyword evidence="2" id="KW-0378">Hydrolase</keyword>
<dbReference type="Pfam" id="PF00583">
    <property type="entry name" value="Acetyltransf_1"/>
    <property type="match status" value="1"/>
</dbReference>
<dbReference type="Gene3D" id="3.30.540.10">
    <property type="entry name" value="Fructose-1,6-Bisphosphatase, subunit A, domain 1"/>
    <property type="match status" value="1"/>
</dbReference>
<keyword evidence="3 4" id="KW-0460">Magnesium</keyword>
<comment type="cofactor">
    <cofactor evidence="4">
        <name>Mg(2+)</name>
        <dbReference type="ChEBI" id="CHEBI:18420"/>
    </cofactor>
</comment>
<dbReference type="GO" id="GO:0006020">
    <property type="term" value="P:inositol metabolic process"/>
    <property type="evidence" value="ECO:0007669"/>
    <property type="project" value="TreeGrafter"/>
</dbReference>
<dbReference type="InterPro" id="IPR000760">
    <property type="entry name" value="Inositol_monophosphatase-like"/>
</dbReference>
<accession>A0AAP4C646</accession>
<dbReference type="PANTHER" id="PTHR20854">
    <property type="entry name" value="INOSITOL MONOPHOSPHATASE"/>
    <property type="match status" value="1"/>
</dbReference>
<dbReference type="PROSITE" id="PS00629">
    <property type="entry name" value="IMP_1"/>
    <property type="match status" value="1"/>
</dbReference>
<dbReference type="Gene3D" id="3.40.630.30">
    <property type="match status" value="1"/>
</dbReference>
<feature type="binding site" evidence="4">
    <location>
        <position position="97"/>
    </location>
    <ligand>
        <name>Mg(2+)</name>
        <dbReference type="ChEBI" id="CHEBI:18420"/>
        <label>1</label>
        <note>catalytic</note>
    </ligand>
</feature>
<dbReference type="InterPro" id="IPR000182">
    <property type="entry name" value="GNAT_dom"/>
</dbReference>
<gene>
    <name evidence="6" type="ORF">QP116_04185</name>
</gene>
<dbReference type="InterPro" id="IPR016181">
    <property type="entry name" value="Acyl_CoA_acyltransferase"/>
</dbReference>
<sequence length="520" mass="56188">MNHAHTAPDSVLAEVFDVALGAAHAGATVLASMRGQADITAAADTKSGAGDWVTQADRASEQAIREYIHARRPDDALTGEEYDPTGGTHAEYRWCIDPLDGTANFVRGLPHYAVSVAVARREYLSENLDEDGNPTEDTPFVEQWVAGVVIAPELKQMWAATASADPAPAEAGHAYTAGWNAEKTPPRYGEESSRTLTAEVSEGASGQARILAYGFGYGADQRQSQAQALTHLIPHFDNVRRLGAAAIDMCLVADGTLDAYAETNINEWDWAAGAFIAETAGIPVQRPLWNGSHSYGWCLVGDVHGRWLGPIAAIDTGNTAHASDASSVSDAVTVDAASGDGEVNAGAITLRHATYHDDEAIRELTERAYLHAGYFESADHRYMQRVAQVAERRRHALMLVAEDADQNIVASVTFSLAGSLWADLAEDGELEMRLLVVDPRFQRAGLGGKLVEKFLEFSGTLPGMRSLVLTTTPDWEPAMRFYARYGFSRDTHRDVDIPEVPGLWLAAFSKEISQHHTSGS</sequence>
<dbReference type="SUPFAM" id="SSF55729">
    <property type="entry name" value="Acyl-CoA N-acyltransferases (Nat)"/>
    <property type="match status" value="1"/>
</dbReference>
<proteinExistence type="predicted"/>
<dbReference type="InterPro" id="IPR020583">
    <property type="entry name" value="Inositol_monoP_metal-BS"/>
</dbReference>
<dbReference type="Pfam" id="PF00459">
    <property type="entry name" value="Inositol_P"/>
    <property type="match status" value="2"/>
</dbReference>
<evidence type="ECO:0000313" key="7">
    <source>
        <dbReference type="Proteomes" id="UP001240483"/>
    </source>
</evidence>
<feature type="domain" description="N-acetyltransferase" evidence="5">
    <location>
        <begin position="348"/>
        <end position="510"/>
    </location>
</feature>
<keyword evidence="1 4" id="KW-0479">Metal-binding</keyword>
<dbReference type="GO" id="GO:0007165">
    <property type="term" value="P:signal transduction"/>
    <property type="evidence" value="ECO:0007669"/>
    <property type="project" value="TreeGrafter"/>
</dbReference>
<dbReference type="SUPFAM" id="SSF56655">
    <property type="entry name" value="Carbohydrate phosphatase"/>
    <property type="match status" value="1"/>
</dbReference>
<feature type="binding site" evidence="4">
    <location>
        <position position="269"/>
    </location>
    <ligand>
        <name>Mg(2+)</name>
        <dbReference type="ChEBI" id="CHEBI:18420"/>
        <label>1</label>
        <note>catalytic</note>
    </ligand>
</feature>
<dbReference type="PRINTS" id="PR00377">
    <property type="entry name" value="IMPHPHTASES"/>
</dbReference>
<dbReference type="PROSITE" id="PS51186">
    <property type="entry name" value="GNAT"/>
    <property type="match status" value="1"/>
</dbReference>